<organism evidence="1 2">
    <name type="scientific">Mucilaginibacter mali</name>
    <dbReference type="NCBI Taxonomy" id="2740462"/>
    <lineage>
        <taxon>Bacteria</taxon>
        <taxon>Pseudomonadati</taxon>
        <taxon>Bacteroidota</taxon>
        <taxon>Sphingobacteriia</taxon>
        <taxon>Sphingobacteriales</taxon>
        <taxon>Sphingobacteriaceae</taxon>
        <taxon>Mucilaginibacter</taxon>
    </lineage>
</organism>
<reference evidence="1 2" key="1">
    <citation type="submission" date="2020-05" db="EMBL/GenBank/DDBJ databases">
        <title>Mucilaginibacter mali sp. nov.</title>
        <authorList>
            <person name="Kim H.S."/>
            <person name="Lee K.C."/>
            <person name="Suh M.K."/>
            <person name="Kim J.-S."/>
            <person name="Han K.-I."/>
            <person name="Eom M.K."/>
            <person name="Shin Y.K."/>
            <person name="Lee J.-S."/>
        </authorList>
    </citation>
    <scope>NUCLEOTIDE SEQUENCE [LARGE SCALE GENOMIC DNA]</scope>
    <source>
        <strain evidence="1 2">G2-14</strain>
    </source>
</reference>
<accession>A0A7D4QPD4</accession>
<proteinExistence type="predicted"/>
<evidence type="ECO:0000313" key="1">
    <source>
        <dbReference type="EMBL" id="QKJ28509.1"/>
    </source>
</evidence>
<dbReference type="RefSeq" id="WP_173413211.1">
    <property type="nucleotide sequence ID" value="NZ_CP054139.1"/>
</dbReference>
<protein>
    <recommendedName>
        <fullName evidence="3">HEPN domain-containing protein</fullName>
    </recommendedName>
</protein>
<dbReference type="Proteomes" id="UP000505355">
    <property type="component" value="Chromosome"/>
</dbReference>
<dbReference type="EMBL" id="CP054139">
    <property type="protein sequence ID" value="QKJ28509.1"/>
    <property type="molecule type" value="Genomic_DNA"/>
</dbReference>
<keyword evidence="2" id="KW-1185">Reference proteome</keyword>
<name>A0A7D4QPD4_9SPHI</name>
<dbReference type="KEGG" id="mmab:HQ865_01615"/>
<gene>
    <name evidence="1" type="ORF">HQ865_01615</name>
</gene>
<dbReference type="AlphaFoldDB" id="A0A7D4QPD4"/>
<sequence length="90" mass="10338">MKTVDEIDEESKQGANIDGGLHVWLINQMTEQMSASNPYEATKFNDTIGNLKRARVKSDYKNFEIKENFAKKAYDTALDAQKLLIKHFKI</sequence>
<evidence type="ECO:0008006" key="3">
    <source>
        <dbReference type="Google" id="ProtNLM"/>
    </source>
</evidence>
<evidence type="ECO:0000313" key="2">
    <source>
        <dbReference type="Proteomes" id="UP000505355"/>
    </source>
</evidence>